<dbReference type="EMBL" id="BMMS01000014">
    <property type="protein sequence ID" value="GGO90401.1"/>
    <property type="molecule type" value="Genomic_DNA"/>
</dbReference>
<dbReference type="InterPro" id="IPR041483">
    <property type="entry name" value="TetR_C_34"/>
</dbReference>
<dbReference type="GO" id="GO:0003677">
    <property type="term" value="F:DNA binding"/>
    <property type="evidence" value="ECO:0007669"/>
    <property type="project" value="UniProtKB-UniRule"/>
</dbReference>
<dbReference type="SUPFAM" id="SSF46689">
    <property type="entry name" value="Homeodomain-like"/>
    <property type="match status" value="1"/>
</dbReference>
<dbReference type="PROSITE" id="PS50977">
    <property type="entry name" value="HTH_TETR_2"/>
    <property type="match status" value="1"/>
</dbReference>
<dbReference type="Pfam" id="PF17929">
    <property type="entry name" value="TetR_C_34"/>
    <property type="match status" value="1"/>
</dbReference>
<evidence type="ECO:0000259" key="3">
    <source>
        <dbReference type="PROSITE" id="PS50977"/>
    </source>
</evidence>
<reference evidence="4" key="1">
    <citation type="journal article" date="2014" name="Int. J. Syst. Evol. Microbiol.">
        <title>Complete genome sequence of Corynebacterium casei LMG S-19264T (=DSM 44701T), isolated from a smear-ripened cheese.</title>
        <authorList>
            <consortium name="US DOE Joint Genome Institute (JGI-PGF)"/>
            <person name="Walter F."/>
            <person name="Albersmeier A."/>
            <person name="Kalinowski J."/>
            <person name="Ruckert C."/>
        </authorList>
    </citation>
    <scope>NUCLEOTIDE SEQUENCE</scope>
    <source>
        <strain evidence="4">CGMCC 4.7201</strain>
    </source>
</reference>
<dbReference type="AlphaFoldDB" id="A0A918DZN6"/>
<protein>
    <submittedName>
        <fullName evidence="4">TetR family transcriptional regulator</fullName>
    </submittedName>
</protein>
<dbReference type="Pfam" id="PF00440">
    <property type="entry name" value="TetR_N"/>
    <property type="match status" value="1"/>
</dbReference>
<comment type="caution">
    <text evidence="4">The sequence shown here is derived from an EMBL/GenBank/DDBJ whole genome shotgun (WGS) entry which is preliminary data.</text>
</comment>
<evidence type="ECO:0000313" key="4">
    <source>
        <dbReference type="EMBL" id="GGO90401.1"/>
    </source>
</evidence>
<keyword evidence="1 2" id="KW-0238">DNA-binding</keyword>
<dbReference type="Proteomes" id="UP000641932">
    <property type="component" value="Unassembled WGS sequence"/>
</dbReference>
<gene>
    <name evidence="4" type="ORF">GCM10012280_35870</name>
</gene>
<evidence type="ECO:0000313" key="5">
    <source>
        <dbReference type="Proteomes" id="UP000641932"/>
    </source>
</evidence>
<sequence>MRIEPLADRRSHINGPAVCKLAAMTAPFQRARSDEQRALRRTAILDTAAVMLTEMPVARVSLNELSRRAGLAKSNVLRYFESREAVLLELLDTGSREWLRQLGDTLTAAVDNDASAGERGDRVAAALATSLGARPVLCDLISAQAAVLEHNVSPRVAAEHKRAALRNAAALARQVREHLRELSEDDAMRFATAAVMVTGAVWSHAQPSAAMLAAYEADASLASLRLDFTATLRQLLGTLLAGLLTRPSSAAPE</sequence>
<organism evidence="4 5">
    <name type="scientific">Wenjunlia tyrosinilytica</name>
    <dbReference type="NCBI Taxonomy" id="1544741"/>
    <lineage>
        <taxon>Bacteria</taxon>
        <taxon>Bacillati</taxon>
        <taxon>Actinomycetota</taxon>
        <taxon>Actinomycetes</taxon>
        <taxon>Kitasatosporales</taxon>
        <taxon>Streptomycetaceae</taxon>
        <taxon>Wenjunlia</taxon>
    </lineage>
</organism>
<evidence type="ECO:0000256" key="2">
    <source>
        <dbReference type="PROSITE-ProRule" id="PRU00335"/>
    </source>
</evidence>
<dbReference type="InterPro" id="IPR009057">
    <property type="entry name" value="Homeodomain-like_sf"/>
</dbReference>
<proteinExistence type="predicted"/>
<keyword evidence="5" id="KW-1185">Reference proteome</keyword>
<reference evidence="4" key="2">
    <citation type="submission" date="2020-09" db="EMBL/GenBank/DDBJ databases">
        <authorList>
            <person name="Sun Q."/>
            <person name="Zhou Y."/>
        </authorList>
    </citation>
    <scope>NUCLEOTIDE SEQUENCE</scope>
    <source>
        <strain evidence="4">CGMCC 4.7201</strain>
    </source>
</reference>
<name>A0A918DZN6_9ACTN</name>
<dbReference type="InterPro" id="IPR001647">
    <property type="entry name" value="HTH_TetR"/>
</dbReference>
<evidence type="ECO:0000256" key="1">
    <source>
        <dbReference type="ARBA" id="ARBA00023125"/>
    </source>
</evidence>
<dbReference type="Gene3D" id="1.10.357.10">
    <property type="entry name" value="Tetracycline Repressor, domain 2"/>
    <property type="match status" value="1"/>
</dbReference>
<feature type="domain" description="HTH tetR-type" evidence="3">
    <location>
        <begin position="38"/>
        <end position="98"/>
    </location>
</feature>
<feature type="DNA-binding region" description="H-T-H motif" evidence="2">
    <location>
        <begin position="61"/>
        <end position="80"/>
    </location>
</feature>
<accession>A0A918DZN6</accession>